<feature type="compositionally biased region" description="Acidic residues" evidence="2">
    <location>
        <begin position="84"/>
        <end position="102"/>
    </location>
</feature>
<feature type="compositionally biased region" description="Acidic residues" evidence="2">
    <location>
        <begin position="372"/>
        <end position="386"/>
    </location>
</feature>
<evidence type="ECO:0000313" key="5">
    <source>
        <dbReference type="Proteomes" id="UP001530377"/>
    </source>
</evidence>
<evidence type="ECO:0000256" key="1">
    <source>
        <dbReference type="ARBA" id="ARBA00006702"/>
    </source>
</evidence>
<dbReference type="CDD" id="cd00143">
    <property type="entry name" value="PP2Cc"/>
    <property type="match status" value="1"/>
</dbReference>
<feature type="compositionally biased region" description="Basic and acidic residues" evidence="2">
    <location>
        <begin position="387"/>
        <end position="401"/>
    </location>
</feature>
<sequence>MMVSVAEEMNPTYRNTMEDAHAICIPGSWHAPNVRAAFLSVMDGHGGREIADYLEENLATNVAIEWSHSTDEEVRAGGRTTTAGDDDGCGGGRDDDDDENENDGVISRTGKRHRRSFSTDDHEDVGGTSATSTSTTKLSSTTTTTVATTSEKVRKELDLQGEVVRVALERAFFLTDVRSRIGGILTSGATVACCVVIPNYPEDYDDDDENDDDGRGGGRRRRKPTSISIHAANAGDARAVLSSNVAYRRRRRSSSSSSRSITSRGCGGGDVGNKEEASTMCDGYHRRPSLPRRIAGTTIPRASMRLTRDHKSTDPDEVERIVKSGGNMIRGRVLGVLAVTRSIGDHGMKEYVIGRPYVSSTIVDIVEEDDGECANAGEDDDDEYDGEDGRHNTSNDHRRMASDGGGEELSSSMDCSPFTDGEFLIVACDGLWDVMSDQEAVDLVRDHRHRERLRARVDDDDDDDDGGKGAASFLVEEALRRGSMDNITVIAKTQRRIVFAIPSRPDDPWFVQDRRDNALPDDFNRDHGSSIARNHYLSFRNHQKG</sequence>
<comment type="caution">
    <text evidence="4">The sequence shown here is derived from an EMBL/GenBank/DDBJ whole genome shotgun (WGS) entry which is preliminary data.</text>
</comment>
<accession>A0ABD3SH49</accession>
<proteinExistence type="inferred from homology"/>
<protein>
    <recommendedName>
        <fullName evidence="3">PPM-type phosphatase domain-containing protein</fullName>
    </recommendedName>
</protein>
<dbReference type="AlphaFoldDB" id="A0ABD3SH49"/>
<dbReference type="PANTHER" id="PTHR13832">
    <property type="entry name" value="PROTEIN PHOSPHATASE 2C"/>
    <property type="match status" value="1"/>
</dbReference>
<dbReference type="SUPFAM" id="SSF81606">
    <property type="entry name" value="PP2C-like"/>
    <property type="match status" value="1"/>
</dbReference>
<dbReference type="SMART" id="SM00332">
    <property type="entry name" value="PP2Cc"/>
    <property type="match status" value="1"/>
</dbReference>
<feature type="region of interest" description="Disordered" evidence="2">
    <location>
        <begin position="372"/>
        <end position="413"/>
    </location>
</feature>
<dbReference type="InterPro" id="IPR001932">
    <property type="entry name" value="PPM-type_phosphatase-like_dom"/>
</dbReference>
<feature type="compositionally biased region" description="Low complexity" evidence="2">
    <location>
        <begin position="128"/>
        <end position="147"/>
    </location>
</feature>
<feature type="compositionally biased region" description="Acidic residues" evidence="2">
    <location>
        <begin position="203"/>
        <end position="212"/>
    </location>
</feature>
<feature type="region of interest" description="Disordered" evidence="2">
    <location>
        <begin position="203"/>
        <end position="290"/>
    </location>
</feature>
<dbReference type="Pfam" id="PF00481">
    <property type="entry name" value="PP2C"/>
    <property type="match status" value="3"/>
</dbReference>
<dbReference type="InterPro" id="IPR015655">
    <property type="entry name" value="PP2C"/>
</dbReference>
<dbReference type="PANTHER" id="PTHR13832:SF837">
    <property type="entry name" value="PROTEIN PHOSPHATASE 2C-LIKE DOMAIN-CONTAINING PROTEIN 1"/>
    <property type="match status" value="1"/>
</dbReference>
<comment type="similarity">
    <text evidence="1">Belongs to the PP2C family.</text>
</comment>
<dbReference type="EMBL" id="JALLPB020000030">
    <property type="protein sequence ID" value="KAL3823751.1"/>
    <property type="molecule type" value="Genomic_DNA"/>
</dbReference>
<feature type="region of interest" description="Disordered" evidence="2">
    <location>
        <begin position="69"/>
        <end position="147"/>
    </location>
</feature>
<evidence type="ECO:0000313" key="4">
    <source>
        <dbReference type="EMBL" id="KAL3823751.1"/>
    </source>
</evidence>
<dbReference type="Gene3D" id="3.60.40.10">
    <property type="entry name" value="PPM-type phosphatase domain"/>
    <property type="match status" value="1"/>
</dbReference>
<evidence type="ECO:0000259" key="3">
    <source>
        <dbReference type="PROSITE" id="PS51746"/>
    </source>
</evidence>
<dbReference type="InterPro" id="IPR036457">
    <property type="entry name" value="PPM-type-like_dom_sf"/>
</dbReference>
<evidence type="ECO:0000256" key="2">
    <source>
        <dbReference type="SAM" id="MobiDB-lite"/>
    </source>
</evidence>
<feature type="compositionally biased region" description="Low complexity" evidence="2">
    <location>
        <begin position="254"/>
        <end position="264"/>
    </location>
</feature>
<dbReference type="PROSITE" id="PS51746">
    <property type="entry name" value="PPM_2"/>
    <property type="match status" value="1"/>
</dbReference>
<gene>
    <name evidence="4" type="ORF">ACHAXA_004844</name>
</gene>
<organism evidence="4 5">
    <name type="scientific">Cyclostephanos tholiformis</name>
    <dbReference type="NCBI Taxonomy" id="382380"/>
    <lineage>
        <taxon>Eukaryota</taxon>
        <taxon>Sar</taxon>
        <taxon>Stramenopiles</taxon>
        <taxon>Ochrophyta</taxon>
        <taxon>Bacillariophyta</taxon>
        <taxon>Coscinodiscophyceae</taxon>
        <taxon>Thalassiosirophycidae</taxon>
        <taxon>Stephanodiscales</taxon>
        <taxon>Stephanodiscaceae</taxon>
        <taxon>Cyclostephanos</taxon>
    </lineage>
</organism>
<dbReference type="Proteomes" id="UP001530377">
    <property type="component" value="Unassembled WGS sequence"/>
</dbReference>
<keyword evidence="5" id="KW-1185">Reference proteome</keyword>
<name>A0ABD3SH49_9STRA</name>
<reference evidence="4 5" key="1">
    <citation type="submission" date="2024-10" db="EMBL/GenBank/DDBJ databases">
        <title>Updated reference genomes for cyclostephanoid diatoms.</title>
        <authorList>
            <person name="Roberts W.R."/>
            <person name="Alverson A.J."/>
        </authorList>
    </citation>
    <scope>NUCLEOTIDE SEQUENCE [LARGE SCALE GENOMIC DNA]</scope>
    <source>
        <strain evidence="4 5">AJA228-03</strain>
    </source>
</reference>
<feature type="domain" description="PPM-type phosphatase" evidence="3">
    <location>
        <begin position="4"/>
        <end position="494"/>
    </location>
</feature>